<keyword evidence="9" id="KW-1185">Reference proteome</keyword>
<dbReference type="InterPro" id="IPR024934">
    <property type="entry name" value="Rubredoxin-like_dom"/>
</dbReference>
<dbReference type="RefSeq" id="WP_186241971.1">
    <property type="nucleotide sequence ID" value="NZ_OCTY01000002.1"/>
</dbReference>
<dbReference type="EMBL" id="OCTY01000002">
    <property type="protein sequence ID" value="SOJ53793.1"/>
    <property type="molecule type" value="Genomic_DNA"/>
</dbReference>
<evidence type="ECO:0000259" key="7">
    <source>
        <dbReference type="PROSITE" id="PS50903"/>
    </source>
</evidence>
<dbReference type="AlphaFoldDB" id="A0A7Z7N9F9"/>
<dbReference type="Pfam" id="PF00301">
    <property type="entry name" value="Rubredoxin"/>
    <property type="match status" value="1"/>
</dbReference>
<keyword evidence="5 6" id="KW-0408">Iron</keyword>
<protein>
    <recommendedName>
        <fullName evidence="6">Rubredoxin</fullName>
    </recommendedName>
</protein>
<dbReference type="GO" id="GO:0009055">
    <property type="term" value="F:electron transfer activity"/>
    <property type="evidence" value="ECO:0007669"/>
    <property type="project" value="TreeGrafter"/>
</dbReference>
<evidence type="ECO:0000256" key="4">
    <source>
        <dbReference type="ARBA" id="ARBA00022982"/>
    </source>
</evidence>
<dbReference type="PANTHER" id="PTHR47627:SF1">
    <property type="entry name" value="RUBREDOXIN-1-RELATED"/>
    <property type="match status" value="1"/>
</dbReference>
<evidence type="ECO:0000256" key="1">
    <source>
        <dbReference type="ARBA" id="ARBA00002792"/>
    </source>
</evidence>
<dbReference type="PRINTS" id="PR00163">
    <property type="entry name" value="RUBREDOXIN"/>
</dbReference>
<keyword evidence="2" id="KW-0813">Transport</keyword>
<proteinExistence type="inferred from homology"/>
<keyword evidence="3 6" id="KW-0479">Metal-binding</keyword>
<comment type="cofactor">
    <cofactor evidence="6">
        <name>Fe(3+)</name>
        <dbReference type="ChEBI" id="CHEBI:29034"/>
    </cofactor>
</comment>
<dbReference type="CDD" id="cd00730">
    <property type="entry name" value="rubredoxin"/>
    <property type="match status" value="1"/>
</dbReference>
<dbReference type="PROSITE" id="PS50903">
    <property type="entry name" value="RUBREDOXIN_LIKE"/>
    <property type="match status" value="1"/>
</dbReference>
<dbReference type="GO" id="GO:0005506">
    <property type="term" value="F:iron ion binding"/>
    <property type="evidence" value="ECO:0007669"/>
    <property type="project" value="UniProtKB-UniRule"/>
</dbReference>
<sequence>MTASYQCPICDYVYDEAKGDPREGFPAGTGWDQIPDDWCCPDCGVREKVDFELIGAVK</sequence>
<dbReference type="Proteomes" id="UP000554965">
    <property type="component" value="Unassembled WGS sequence"/>
</dbReference>
<name>A0A7Z7N9F9_9MYCO</name>
<dbReference type="FunFam" id="2.20.28.10:FF:000001">
    <property type="entry name" value="Rubredoxin"/>
    <property type="match status" value="1"/>
</dbReference>
<evidence type="ECO:0000313" key="8">
    <source>
        <dbReference type="EMBL" id="SOJ53793.1"/>
    </source>
</evidence>
<feature type="domain" description="Rubredoxin-like" evidence="7">
    <location>
        <begin position="2"/>
        <end position="54"/>
    </location>
</feature>
<dbReference type="InterPro" id="IPR050526">
    <property type="entry name" value="Rubredoxin_ET"/>
</dbReference>
<reference evidence="8 9" key="1">
    <citation type="submission" date="2017-10" db="EMBL/GenBank/DDBJ databases">
        <authorList>
            <consortium name="Urmite Genomes"/>
        </authorList>
    </citation>
    <scope>NUCLEOTIDE SEQUENCE [LARGE SCALE GENOMIC DNA]</scope>
    <source>
        <strain evidence="8 9">FB-527</strain>
    </source>
</reference>
<comment type="function">
    <text evidence="1">Involved in the hydrocarbon hydroxylating system, which transfers electrons from NADH to rubredoxin reductase and then through rubredoxin to alkane 1 monooxygenase.</text>
</comment>
<comment type="caution">
    <text evidence="8">The sequence shown here is derived from an EMBL/GenBank/DDBJ whole genome shotgun (WGS) entry which is preliminary data.</text>
</comment>
<dbReference type="PROSITE" id="PS00202">
    <property type="entry name" value="RUBREDOXIN"/>
    <property type="match status" value="1"/>
</dbReference>
<evidence type="ECO:0000256" key="6">
    <source>
        <dbReference type="RuleBase" id="RU003820"/>
    </source>
</evidence>
<dbReference type="InterPro" id="IPR018527">
    <property type="entry name" value="Rubredoxin_Fe_BS"/>
</dbReference>
<dbReference type="Gene3D" id="2.20.28.10">
    <property type="match status" value="1"/>
</dbReference>
<dbReference type="GO" id="GO:0043448">
    <property type="term" value="P:alkane catabolic process"/>
    <property type="evidence" value="ECO:0007669"/>
    <property type="project" value="TreeGrafter"/>
</dbReference>
<evidence type="ECO:0000256" key="3">
    <source>
        <dbReference type="ARBA" id="ARBA00022723"/>
    </source>
</evidence>
<gene>
    <name evidence="8" type="primary">alkF</name>
    <name evidence="8" type="ORF">MSIMFB_01290</name>
</gene>
<keyword evidence="4 6" id="KW-0249">Electron transport</keyword>
<evidence type="ECO:0000256" key="2">
    <source>
        <dbReference type="ARBA" id="ARBA00022448"/>
    </source>
</evidence>
<organism evidence="8 9">
    <name type="scientific">Mycobacterium simulans</name>
    <dbReference type="NCBI Taxonomy" id="627089"/>
    <lineage>
        <taxon>Bacteria</taxon>
        <taxon>Bacillati</taxon>
        <taxon>Actinomycetota</taxon>
        <taxon>Actinomycetes</taxon>
        <taxon>Mycobacteriales</taxon>
        <taxon>Mycobacteriaceae</taxon>
        <taxon>Mycobacterium</taxon>
    </lineage>
</organism>
<dbReference type="PANTHER" id="PTHR47627">
    <property type="entry name" value="RUBREDOXIN"/>
    <property type="match status" value="1"/>
</dbReference>
<evidence type="ECO:0000313" key="9">
    <source>
        <dbReference type="Proteomes" id="UP000554965"/>
    </source>
</evidence>
<dbReference type="InterPro" id="IPR024935">
    <property type="entry name" value="Rubredoxin_dom"/>
</dbReference>
<accession>A0A7Z7N9F9</accession>
<evidence type="ECO:0000256" key="5">
    <source>
        <dbReference type="ARBA" id="ARBA00023004"/>
    </source>
</evidence>
<comment type="similarity">
    <text evidence="6">Belongs to the rubredoxin family.</text>
</comment>
<dbReference type="SUPFAM" id="SSF57802">
    <property type="entry name" value="Rubredoxin-like"/>
    <property type="match status" value="1"/>
</dbReference>